<dbReference type="InterPro" id="IPR036939">
    <property type="entry name" value="Cu2_ascorb_mOase_N_sf"/>
</dbReference>
<dbReference type="SUPFAM" id="SSF49344">
    <property type="entry name" value="CBD9-like"/>
    <property type="match status" value="1"/>
</dbReference>
<dbReference type="InterPro" id="IPR005018">
    <property type="entry name" value="DOMON_domain"/>
</dbReference>
<evidence type="ECO:0000256" key="5">
    <source>
        <dbReference type="SAM" id="SignalP"/>
    </source>
</evidence>
<dbReference type="SUPFAM" id="SSF49742">
    <property type="entry name" value="PHM/PNGase F"/>
    <property type="match status" value="2"/>
</dbReference>
<dbReference type="Pfam" id="PF03351">
    <property type="entry name" value="DOMON"/>
    <property type="match status" value="1"/>
</dbReference>
<dbReference type="PANTHER" id="PTHR10157">
    <property type="entry name" value="DOPAMINE BETA HYDROXYLASE RELATED"/>
    <property type="match status" value="1"/>
</dbReference>
<dbReference type="GO" id="GO:0005507">
    <property type="term" value="F:copper ion binding"/>
    <property type="evidence" value="ECO:0007669"/>
    <property type="project" value="InterPro"/>
</dbReference>
<reference evidence="8" key="1">
    <citation type="submission" date="2019-06" db="EMBL/GenBank/DDBJ databases">
        <authorList>
            <person name="Broberg M."/>
        </authorList>
    </citation>
    <scope>NUCLEOTIDE SEQUENCE [LARGE SCALE GENOMIC DNA]</scope>
</reference>
<dbReference type="InterPro" id="IPR045266">
    <property type="entry name" value="DOH_DOMON"/>
</dbReference>
<feature type="domain" description="DOMON" evidence="6">
    <location>
        <begin position="50"/>
        <end position="167"/>
    </location>
</feature>
<comment type="similarity">
    <text evidence="1">Belongs to the copper type II ascorbate-dependent monooxygenase family.</text>
</comment>
<dbReference type="PROSITE" id="PS50836">
    <property type="entry name" value="DOMON"/>
    <property type="match status" value="1"/>
</dbReference>
<dbReference type="InterPro" id="IPR024548">
    <property type="entry name" value="Cu2_monoox_C"/>
</dbReference>
<evidence type="ECO:0000256" key="1">
    <source>
        <dbReference type="ARBA" id="ARBA00010676"/>
    </source>
</evidence>
<dbReference type="Gene3D" id="2.60.40.1210">
    <property type="entry name" value="Cellobiose dehydrogenase, cytochrome domain"/>
    <property type="match status" value="1"/>
</dbReference>
<dbReference type="CDD" id="cd09631">
    <property type="entry name" value="DOMON_DOH"/>
    <property type="match status" value="1"/>
</dbReference>
<dbReference type="PANTHER" id="PTHR10157:SF23">
    <property type="entry name" value="MOXD1 HOMOLOG 1"/>
    <property type="match status" value="1"/>
</dbReference>
<dbReference type="InterPro" id="IPR008977">
    <property type="entry name" value="PHM/PNGase_F_dom_sf"/>
</dbReference>
<reference evidence="7 8" key="2">
    <citation type="submission" date="2021-10" db="EMBL/GenBank/DDBJ databases">
        <authorList>
            <person name="Piombo E."/>
        </authorList>
    </citation>
    <scope>NUCLEOTIDE SEQUENCE [LARGE SCALE GENOMIC DNA]</scope>
</reference>
<dbReference type="Proteomes" id="UP000775872">
    <property type="component" value="Unassembled WGS sequence"/>
</dbReference>
<evidence type="ECO:0000256" key="3">
    <source>
        <dbReference type="ARBA" id="ARBA00023180"/>
    </source>
</evidence>
<protein>
    <recommendedName>
        <fullName evidence="6">DOMON domain-containing protein</fullName>
    </recommendedName>
</protein>
<name>A0A9P0EHS6_9HYPO</name>
<dbReference type="OrthoDB" id="19261at2759"/>
<feature type="signal peptide" evidence="5">
    <location>
        <begin position="1"/>
        <end position="24"/>
    </location>
</feature>
<organism evidence="7 8">
    <name type="scientific">Clonostachys solani</name>
    <dbReference type="NCBI Taxonomy" id="160281"/>
    <lineage>
        <taxon>Eukaryota</taxon>
        <taxon>Fungi</taxon>
        <taxon>Dikarya</taxon>
        <taxon>Ascomycota</taxon>
        <taxon>Pezizomycotina</taxon>
        <taxon>Sordariomycetes</taxon>
        <taxon>Hypocreomycetidae</taxon>
        <taxon>Hypocreales</taxon>
        <taxon>Bionectriaceae</taxon>
        <taxon>Clonostachys</taxon>
    </lineage>
</organism>
<proteinExistence type="inferred from homology"/>
<gene>
    <name evidence="7" type="ORF">CSOL1703_00015037</name>
</gene>
<dbReference type="Pfam" id="PF03712">
    <property type="entry name" value="Cu2_monoox_C"/>
    <property type="match status" value="1"/>
</dbReference>
<keyword evidence="8" id="KW-1185">Reference proteome</keyword>
<sequence>MLLSRYIHAGISVSLSALPLLVNAASNVDTSWIPMDLTQFSGNATLDTKGDVQLFWKTGDEYSTYGIASRSSGYLALGFSETGAMTGADIAVGSMVNGEFKLENRFAAGFVSPDLSMDQQNNIRLKEGHQQDGVTAFVFEKKNVADCIAEQANVNTESWQWFIYAFSDDNTFAQHKADNKGKAYVKLGTGETISVNEIRSVDNAQNFTLTQSEVAIPTQETTYCYSMHKMPSGKKNFILGERPERSSDFLHHLVLYACYGITDQDKEMVGKDAVCSDDFSNPCNGFVTEWSPGMSGRTFEPGYGKPFGEDYYEYVMLETHYNNPDGVEGEKDAASFSFIYTDEPVKTEVGSLTLGNVGNRFTLEPGKELVAVSTVCTPECTDNWPEEGITAFSVFHHMHYRGRIARVQIIRDGKEIAPLSELRHFDYGYQFSKGLNQIKLLPGDKLITTCEFETTGDKEPVQGGLSSQQEMCFSWVDYYPANSIMLCSQFDLGNSTENGLTGTVGFCADHTKPEAEMFESTYLTSSFEALPETGKTCNASNSTTESPDNAADDSAATSSLPSFTMLITMLSMLGFYLAFNN</sequence>
<evidence type="ECO:0000256" key="4">
    <source>
        <dbReference type="SAM" id="MobiDB-lite"/>
    </source>
</evidence>
<dbReference type="Gene3D" id="2.60.120.230">
    <property type="match status" value="1"/>
</dbReference>
<evidence type="ECO:0000313" key="8">
    <source>
        <dbReference type="Proteomes" id="UP000775872"/>
    </source>
</evidence>
<dbReference type="EMBL" id="CABFOC020000043">
    <property type="protein sequence ID" value="CAH0052161.1"/>
    <property type="molecule type" value="Genomic_DNA"/>
</dbReference>
<feature type="region of interest" description="Disordered" evidence="4">
    <location>
        <begin position="534"/>
        <end position="554"/>
    </location>
</feature>
<accession>A0A9P0EHS6</accession>
<dbReference type="InterPro" id="IPR000323">
    <property type="entry name" value="Cu2_ascorb_mOase_N"/>
</dbReference>
<comment type="caution">
    <text evidence="7">The sequence shown here is derived from an EMBL/GenBank/DDBJ whole genome shotgun (WGS) entry which is preliminary data.</text>
</comment>
<keyword evidence="2" id="KW-1015">Disulfide bond</keyword>
<dbReference type="Gene3D" id="2.60.120.310">
    <property type="entry name" value="Copper type II, ascorbate-dependent monooxygenase, N-terminal domain"/>
    <property type="match status" value="1"/>
</dbReference>
<dbReference type="Pfam" id="PF01082">
    <property type="entry name" value="Cu2_monooxygen"/>
    <property type="match status" value="1"/>
</dbReference>
<feature type="chain" id="PRO_5040463098" description="DOMON domain-containing protein" evidence="5">
    <location>
        <begin position="25"/>
        <end position="581"/>
    </location>
</feature>
<dbReference type="GO" id="GO:0004500">
    <property type="term" value="F:dopamine beta-monooxygenase activity"/>
    <property type="evidence" value="ECO:0007669"/>
    <property type="project" value="InterPro"/>
</dbReference>
<dbReference type="AlphaFoldDB" id="A0A9P0EHS6"/>
<keyword evidence="5" id="KW-0732">Signal</keyword>
<dbReference type="InterPro" id="IPR014784">
    <property type="entry name" value="Cu2_ascorb_mOase-like_C"/>
</dbReference>
<evidence type="ECO:0000259" key="6">
    <source>
        <dbReference type="PROSITE" id="PS50836"/>
    </source>
</evidence>
<dbReference type="InterPro" id="IPR000945">
    <property type="entry name" value="DBH-like"/>
</dbReference>
<keyword evidence="3" id="KW-0325">Glycoprotein</keyword>
<feature type="compositionally biased region" description="Polar residues" evidence="4">
    <location>
        <begin position="535"/>
        <end position="545"/>
    </location>
</feature>
<evidence type="ECO:0000256" key="2">
    <source>
        <dbReference type="ARBA" id="ARBA00023157"/>
    </source>
</evidence>
<evidence type="ECO:0000313" key="7">
    <source>
        <dbReference type="EMBL" id="CAH0052161.1"/>
    </source>
</evidence>